<gene>
    <name evidence="3" type="ORF">GCM10009535_57270</name>
</gene>
<organism evidence="3 4">
    <name type="scientific">Streptomyces thermocarboxydovorans</name>
    <dbReference type="NCBI Taxonomy" id="59298"/>
    <lineage>
        <taxon>Bacteria</taxon>
        <taxon>Bacillati</taxon>
        <taxon>Actinomycetota</taxon>
        <taxon>Actinomycetes</taxon>
        <taxon>Kitasatosporales</taxon>
        <taxon>Streptomycetaceae</taxon>
        <taxon>Streptomyces</taxon>
    </lineage>
</organism>
<dbReference type="Proteomes" id="UP001500724">
    <property type="component" value="Unassembled WGS sequence"/>
</dbReference>
<reference evidence="3 4" key="1">
    <citation type="journal article" date="2019" name="Int. J. Syst. Evol. Microbiol.">
        <title>The Global Catalogue of Microorganisms (GCM) 10K type strain sequencing project: providing services to taxonomists for standard genome sequencing and annotation.</title>
        <authorList>
            <consortium name="The Broad Institute Genomics Platform"/>
            <consortium name="The Broad Institute Genome Sequencing Center for Infectious Disease"/>
            <person name="Wu L."/>
            <person name="Ma J."/>
        </authorList>
    </citation>
    <scope>NUCLEOTIDE SEQUENCE [LARGE SCALE GENOMIC DNA]</scope>
    <source>
        <strain evidence="3 4">JCM 10367</strain>
    </source>
</reference>
<feature type="transmembrane region" description="Helical" evidence="1">
    <location>
        <begin position="72"/>
        <end position="92"/>
    </location>
</feature>
<dbReference type="Pfam" id="PF23636">
    <property type="entry name" value="DUF7144"/>
    <property type="match status" value="1"/>
</dbReference>
<keyword evidence="4" id="KW-1185">Reference proteome</keyword>
<evidence type="ECO:0000313" key="3">
    <source>
        <dbReference type="EMBL" id="GAA0669990.1"/>
    </source>
</evidence>
<accession>A0ABN1HVV3</accession>
<evidence type="ECO:0000259" key="2">
    <source>
        <dbReference type="Pfam" id="PF23636"/>
    </source>
</evidence>
<protein>
    <recommendedName>
        <fullName evidence="2">DUF7144 domain-containing protein</fullName>
    </recommendedName>
</protein>
<name>A0ABN1HVV3_9ACTN</name>
<evidence type="ECO:0000313" key="4">
    <source>
        <dbReference type="Proteomes" id="UP001500724"/>
    </source>
</evidence>
<dbReference type="InterPro" id="IPR055568">
    <property type="entry name" value="DUF7144"/>
</dbReference>
<comment type="caution">
    <text evidence="3">The sequence shown here is derived from an EMBL/GenBank/DDBJ whole genome shotgun (WGS) entry which is preliminary data.</text>
</comment>
<dbReference type="EMBL" id="BAAAGU010000090">
    <property type="protein sequence ID" value="GAA0669990.1"/>
    <property type="molecule type" value="Genomic_DNA"/>
</dbReference>
<sequence length="147" mass="15628">MTAQPHSGGPESSYRAPRGGRTELAAGGYVFAGVLLLLNGILAVLQGIAAIAEDDVYATIGDYVYEASLAGWGWILLVLGVIAALAGLGILAGQEWARMAGIMLASLSLITQFLFLPYAPVWSVIMMAIDVFVIWSLVTHRPELTEH</sequence>
<keyword evidence="1" id="KW-0472">Membrane</keyword>
<keyword evidence="1" id="KW-0812">Transmembrane</keyword>
<feature type="transmembrane region" description="Helical" evidence="1">
    <location>
        <begin position="24"/>
        <end position="52"/>
    </location>
</feature>
<feature type="domain" description="DUF7144" evidence="2">
    <location>
        <begin position="29"/>
        <end position="141"/>
    </location>
</feature>
<evidence type="ECO:0000256" key="1">
    <source>
        <dbReference type="SAM" id="Phobius"/>
    </source>
</evidence>
<keyword evidence="1" id="KW-1133">Transmembrane helix</keyword>
<feature type="transmembrane region" description="Helical" evidence="1">
    <location>
        <begin position="121"/>
        <end position="138"/>
    </location>
</feature>
<dbReference type="RefSeq" id="WP_344007276.1">
    <property type="nucleotide sequence ID" value="NZ_BAAAGU010000090.1"/>
</dbReference>
<proteinExistence type="predicted"/>